<keyword evidence="3" id="KW-0408">Iron</keyword>
<dbReference type="PANTHER" id="PTHR46491:SF3">
    <property type="entry name" value="CDGSH IRON-SULFUR DOMAIN-CONTAINING PROTEIN 3, MITOCHONDRIAL"/>
    <property type="match status" value="1"/>
</dbReference>
<dbReference type="GO" id="GO:0046872">
    <property type="term" value="F:metal ion binding"/>
    <property type="evidence" value="ECO:0007669"/>
    <property type="project" value="UniProtKB-KW"/>
</dbReference>
<dbReference type="GeneID" id="39988402"/>
<dbReference type="Gene3D" id="3.40.5.90">
    <property type="entry name" value="CDGSH iron-sulfur domain, mitoNEET-type"/>
    <property type="match status" value="2"/>
</dbReference>
<reference evidence="7 8" key="1">
    <citation type="submission" date="2017-03" db="EMBL/GenBank/DDBJ databases">
        <title>An alternative strategy for trypanosome survival in the mammalian bloodstream revealed through genome and transcriptome analysis of the ubiquitous bovine parasite Trypanosoma (Megatrypanum) theileri.</title>
        <authorList>
            <person name="Kelly S."/>
            <person name="Ivens A."/>
            <person name="Mott A."/>
            <person name="O'Neill E."/>
            <person name="Emms D."/>
            <person name="Macleod O."/>
            <person name="Voorheis P."/>
            <person name="Matthews J."/>
            <person name="Matthews K."/>
            <person name="Carrington M."/>
        </authorList>
    </citation>
    <scope>NUCLEOTIDE SEQUENCE [LARGE SCALE GENOMIC DNA]</scope>
    <source>
        <strain evidence="7">Edinburgh</strain>
    </source>
</reference>
<dbReference type="SMART" id="SM00704">
    <property type="entry name" value="ZnF_CDGSH"/>
    <property type="match status" value="2"/>
</dbReference>
<dbReference type="GO" id="GO:0005739">
    <property type="term" value="C:mitochondrion"/>
    <property type="evidence" value="ECO:0007669"/>
    <property type="project" value="TreeGrafter"/>
</dbReference>
<gene>
    <name evidence="7" type="ORF">TM35_000311410</name>
</gene>
<protein>
    <submittedName>
        <fullName evidence="7">Glutamate synthase domain protein</fullName>
    </submittedName>
</protein>
<evidence type="ECO:0000256" key="5">
    <source>
        <dbReference type="ARBA" id="ARBA00034078"/>
    </source>
</evidence>
<feature type="domain" description="Iron-binding zinc finger CDGSH type" evidence="6">
    <location>
        <begin position="71"/>
        <end position="108"/>
    </location>
</feature>
<keyword evidence="4" id="KW-0411">Iron-sulfur</keyword>
<name>A0A1X0NMK8_9TRYP</name>
<feature type="domain" description="Iron-binding zinc finger CDGSH type" evidence="6">
    <location>
        <begin position="29"/>
        <end position="66"/>
    </location>
</feature>
<keyword evidence="8" id="KW-1185">Reference proteome</keyword>
<comment type="caution">
    <text evidence="7">The sequence shown here is derived from an EMBL/GenBank/DDBJ whole genome shotgun (WGS) entry which is preliminary data.</text>
</comment>
<evidence type="ECO:0000259" key="6">
    <source>
        <dbReference type="SMART" id="SM00704"/>
    </source>
</evidence>
<evidence type="ECO:0000256" key="4">
    <source>
        <dbReference type="ARBA" id="ARBA00023014"/>
    </source>
</evidence>
<sequence>MNRTRALSFFWKSKRDPNVPKTFAAIPQKMPYHAKLEEGKTYYWCACGLSKKQPFCDGAHKAYNEEHDTKLGPVKFTAPKTKKYLLCGCKNTLNKPYCDLSHIGVAFRSFLGSKE</sequence>
<dbReference type="InterPro" id="IPR052950">
    <property type="entry name" value="CISD"/>
</dbReference>
<dbReference type="VEuPathDB" id="TriTrypDB:TM35_000311410"/>
<organism evidence="7 8">
    <name type="scientific">Trypanosoma theileri</name>
    <dbReference type="NCBI Taxonomy" id="67003"/>
    <lineage>
        <taxon>Eukaryota</taxon>
        <taxon>Discoba</taxon>
        <taxon>Euglenozoa</taxon>
        <taxon>Kinetoplastea</taxon>
        <taxon>Metakinetoplastina</taxon>
        <taxon>Trypanosomatida</taxon>
        <taxon>Trypanosomatidae</taxon>
        <taxon>Trypanosoma</taxon>
    </lineage>
</organism>
<dbReference type="GO" id="GO:0051537">
    <property type="term" value="F:2 iron, 2 sulfur cluster binding"/>
    <property type="evidence" value="ECO:0007669"/>
    <property type="project" value="UniProtKB-KW"/>
</dbReference>
<evidence type="ECO:0000256" key="2">
    <source>
        <dbReference type="ARBA" id="ARBA00022723"/>
    </source>
</evidence>
<dbReference type="Pfam" id="PF09360">
    <property type="entry name" value="zf-CDGSH"/>
    <property type="match status" value="1"/>
</dbReference>
<evidence type="ECO:0000313" key="8">
    <source>
        <dbReference type="Proteomes" id="UP000192257"/>
    </source>
</evidence>
<proteinExistence type="predicted"/>
<keyword evidence="1" id="KW-0001">2Fe-2S</keyword>
<accession>A0A1X0NMK8</accession>
<evidence type="ECO:0000256" key="3">
    <source>
        <dbReference type="ARBA" id="ARBA00023004"/>
    </source>
</evidence>
<dbReference type="AlphaFoldDB" id="A0A1X0NMK8"/>
<dbReference type="OrthoDB" id="15717at2759"/>
<evidence type="ECO:0000313" key="7">
    <source>
        <dbReference type="EMBL" id="ORC85955.1"/>
    </source>
</evidence>
<keyword evidence="2" id="KW-0479">Metal-binding</keyword>
<dbReference type="PANTHER" id="PTHR46491">
    <property type="entry name" value="CDGSH IRON SULFUR DOMAIN PROTEIN HOMOLOG"/>
    <property type="match status" value="1"/>
</dbReference>
<dbReference type="STRING" id="67003.A0A1X0NMK8"/>
<dbReference type="EMBL" id="NBCO01000031">
    <property type="protein sequence ID" value="ORC85955.1"/>
    <property type="molecule type" value="Genomic_DNA"/>
</dbReference>
<dbReference type="InterPro" id="IPR042216">
    <property type="entry name" value="MitoNEET_CISD"/>
</dbReference>
<dbReference type="InterPro" id="IPR018967">
    <property type="entry name" value="FeS-contain_CDGSH-typ"/>
</dbReference>
<evidence type="ECO:0000256" key="1">
    <source>
        <dbReference type="ARBA" id="ARBA00022714"/>
    </source>
</evidence>
<comment type="cofactor">
    <cofactor evidence="5">
        <name>[2Fe-2S] cluster</name>
        <dbReference type="ChEBI" id="CHEBI:190135"/>
    </cofactor>
</comment>
<dbReference type="RefSeq" id="XP_028880021.1">
    <property type="nucleotide sequence ID" value="XM_029028622.1"/>
</dbReference>
<dbReference type="Proteomes" id="UP000192257">
    <property type="component" value="Unassembled WGS sequence"/>
</dbReference>